<evidence type="ECO:0000313" key="2">
    <source>
        <dbReference type="EMBL" id="QDJ96703.1"/>
    </source>
</evidence>
<gene>
    <name evidence="2" type="ORF">PS1_0192</name>
</gene>
<evidence type="ECO:0000313" key="3">
    <source>
        <dbReference type="Proteomes" id="UP000317703"/>
    </source>
</evidence>
<organism evidence="2 3">
    <name type="scientific">Aeromonas phage PS1</name>
    <dbReference type="NCBI Taxonomy" id="2591406"/>
    <lineage>
        <taxon>Viruses</taxon>
        <taxon>Duplodnaviria</taxon>
        <taxon>Heunggongvirae</taxon>
        <taxon>Uroviricota</taxon>
        <taxon>Caudoviricetes</taxon>
        <taxon>Chimalliviridae</taxon>
        <taxon>Ferozepurvirus</taxon>
        <taxon>Ferozepurvirus PS1</taxon>
    </lineage>
</organism>
<proteinExistence type="predicted"/>
<evidence type="ECO:0000256" key="1">
    <source>
        <dbReference type="SAM" id="Phobius"/>
    </source>
</evidence>
<keyword evidence="1" id="KW-0812">Transmembrane</keyword>
<dbReference type="Proteomes" id="UP000317703">
    <property type="component" value="Segment"/>
</dbReference>
<reference evidence="2" key="1">
    <citation type="submission" date="2019-06" db="EMBL/GenBank/DDBJ databases">
        <title>Complete genome sequence of Aeromonas hydrophila bacteriophage PS1.</title>
        <authorList>
            <person name="Rai S."/>
            <person name="Tyagi A."/>
            <person name="Kumar N."/>
            <person name="Singh N."/>
        </authorList>
    </citation>
    <scope>NUCLEOTIDE SEQUENCE [LARGE SCALE GENOMIC DNA]</scope>
</reference>
<keyword evidence="1" id="KW-0472">Membrane</keyword>
<keyword evidence="3" id="KW-1185">Reference proteome</keyword>
<sequence>MSVGALLLIAVLYLIGVLIDLVINKKDKRPKGFREG</sequence>
<name>A0A514TUM9_9CAUD</name>
<dbReference type="EMBL" id="MN032614">
    <property type="protein sequence ID" value="QDJ96703.1"/>
    <property type="molecule type" value="Genomic_DNA"/>
</dbReference>
<protein>
    <submittedName>
        <fullName evidence="2">Uncharacterized protein</fullName>
    </submittedName>
</protein>
<keyword evidence="1" id="KW-1133">Transmembrane helix</keyword>
<accession>A0A514TUM9</accession>
<feature type="transmembrane region" description="Helical" evidence="1">
    <location>
        <begin position="6"/>
        <end position="23"/>
    </location>
</feature>